<feature type="domain" description="ATP-grasp fold PylC-type" evidence="2">
    <location>
        <begin position="103"/>
        <end position="209"/>
    </location>
</feature>
<dbReference type="GO" id="GO:0046872">
    <property type="term" value="F:metal ion binding"/>
    <property type="evidence" value="ECO:0007669"/>
    <property type="project" value="InterPro"/>
</dbReference>
<accession>A0A225DX59</accession>
<organism evidence="3 4">
    <name type="scientific">Fimbriiglobus ruber</name>
    <dbReference type="NCBI Taxonomy" id="1908690"/>
    <lineage>
        <taxon>Bacteria</taxon>
        <taxon>Pseudomonadati</taxon>
        <taxon>Planctomycetota</taxon>
        <taxon>Planctomycetia</taxon>
        <taxon>Gemmatales</taxon>
        <taxon>Gemmataceae</taxon>
        <taxon>Fimbriiglobus</taxon>
    </lineage>
</organism>
<dbReference type="SUPFAM" id="SSF56059">
    <property type="entry name" value="Glutathione synthetase ATP-binding domain-like"/>
    <property type="match status" value="1"/>
</dbReference>
<dbReference type="Proteomes" id="UP000214646">
    <property type="component" value="Unassembled WGS sequence"/>
</dbReference>
<dbReference type="OrthoDB" id="1804072at2"/>
<name>A0A225DX59_9BACT</name>
<dbReference type="Pfam" id="PF02655">
    <property type="entry name" value="ATP-grasp_3"/>
    <property type="match status" value="1"/>
</dbReference>
<proteinExistence type="predicted"/>
<feature type="compositionally biased region" description="Basic and acidic residues" evidence="1">
    <location>
        <begin position="235"/>
        <end position="245"/>
    </location>
</feature>
<dbReference type="RefSeq" id="WP_088255457.1">
    <property type="nucleotide sequence ID" value="NZ_NIDE01000005.1"/>
</dbReference>
<dbReference type="AlphaFoldDB" id="A0A225DX59"/>
<feature type="region of interest" description="Disordered" evidence="1">
    <location>
        <begin position="210"/>
        <end position="278"/>
    </location>
</feature>
<gene>
    <name evidence="3" type="ORF">FRUB_04354</name>
</gene>
<dbReference type="EMBL" id="NIDE01000005">
    <property type="protein sequence ID" value="OWK42276.1"/>
    <property type="molecule type" value="Genomic_DNA"/>
</dbReference>
<comment type="caution">
    <text evidence="3">The sequence shown here is derived from an EMBL/GenBank/DDBJ whole genome shotgun (WGS) entry which is preliminary data.</text>
</comment>
<dbReference type="Gene3D" id="3.30.470.20">
    <property type="entry name" value="ATP-grasp fold, B domain"/>
    <property type="match status" value="1"/>
</dbReference>
<evidence type="ECO:0000259" key="2">
    <source>
        <dbReference type="Pfam" id="PF02655"/>
    </source>
</evidence>
<reference evidence="4" key="1">
    <citation type="submission" date="2017-06" db="EMBL/GenBank/DDBJ databases">
        <title>Genome analysis of Fimbriiglobus ruber SP5, the first member of the order Planctomycetales with confirmed chitinolytic capability.</title>
        <authorList>
            <person name="Ravin N.V."/>
            <person name="Rakitin A.L."/>
            <person name="Ivanova A.A."/>
            <person name="Beletsky A.V."/>
            <person name="Kulichevskaya I.S."/>
            <person name="Mardanov A.V."/>
            <person name="Dedysh S.N."/>
        </authorList>
    </citation>
    <scope>NUCLEOTIDE SEQUENCE [LARGE SCALE GENOMIC DNA]</scope>
    <source>
        <strain evidence="4">SP5</strain>
    </source>
</reference>
<evidence type="ECO:0000256" key="1">
    <source>
        <dbReference type="SAM" id="MobiDB-lite"/>
    </source>
</evidence>
<evidence type="ECO:0000313" key="3">
    <source>
        <dbReference type="EMBL" id="OWK42276.1"/>
    </source>
</evidence>
<feature type="compositionally biased region" description="Low complexity" evidence="1">
    <location>
        <begin position="216"/>
        <end position="230"/>
    </location>
</feature>
<dbReference type="GO" id="GO:0005524">
    <property type="term" value="F:ATP binding"/>
    <property type="evidence" value="ECO:0007669"/>
    <property type="project" value="InterPro"/>
</dbReference>
<evidence type="ECO:0000313" key="4">
    <source>
        <dbReference type="Proteomes" id="UP000214646"/>
    </source>
</evidence>
<dbReference type="InterPro" id="IPR003806">
    <property type="entry name" value="ATP-grasp_PylC-type"/>
</dbReference>
<keyword evidence="4" id="KW-1185">Reference proteome</keyword>
<protein>
    <submittedName>
        <fullName evidence="3">COG1821 family protein</fullName>
    </submittedName>
</protein>
<sequence length="440" mass="48226">MADRVLILGASARAAAASARRAGLEPFAIDLFADADTRRICDSLRCPPDEYPHGLFARAKQAPPMPWMYTGGLENYPELVGELARERELWGNGPDILARVRDPFQLQEWAREAGFKFPLTVPAGEKLGSGRWLRKPLRSSGGTQIDFVPDNDTTSSAATSVRQQFVDGVPMSAYVANVRGSVLYGVTQQLIGERWLHARPFAYCGSLTHDARETGSGRPPVSPGSRPGLRQAAPEGRKARDERSHAFTQGRWLSAPPGRPDVDPGGSPGTPGADVTHCPASQHVADMISALEDRCPLTWIWGFDFIWCDGELTLLEVNSRYTASIEVVEHASRLSLMNWGRAIFLQPPPEPRTVGKAIYYAPHHLTFPASGPWDDSLAHADDVWRRPDFADIPHAGDAIERGHPVLTILADGADYGDCLDRLQSRAADLDRLFATCHPKD</sequence>